<feature type="transmembrane region" description="Helical" evidence="9">
    <location>
        <begin position="380"/>
        <end position="401"/>
    </location>
</feature>
<feature type="transmembrane region" description="Helical" evidence="9">
    <location>
        <begin position="93"/>
        <end position="116"/>
    </location>
</feature>
<evidence type="ECO:0000313" key="11">
    <source>
        <dbReference type="EMBL" id="QDE39884.1"/>
    </source>
</evidence>
<feature type="transmembrane region" description="Helical" evidence="9">
    <location>
        <begin position="413"/>
        <end position="434"/>
    </location>
</feature>
<feature type="transmembrane region" description="Helical" evidence="9">
    <location>
        <begin position="327"/>
        <end position="344"/>
    </location>
</feature>
<evidence type="ECO:0000259" key="10">
    <source>
        <dbReference type="Pfam" id="PF00999"/>
    </source>
</evidence>
<feature type="transmembrane region" description="Helical" evidence="9">
    <location>
        <begin position="350"/>
        <end position="368"/>
    </location>
</feature>
<feature type="transmembrane region" description="Helical" evidence="9">
    <location>
        <begin position="196"/>
        <end position="214"/>
    </location>
</feature>
<evidence type="ECO:0000256" key="8">
    <source>
        <dbReference type="ARBA" id="ARBA00023136"/>
    </source>
</evidence>
<dbReference type="InterPro" id="IPR038770">
    <property type="entry name" value="Na+/solute_symporter_sf"/>
</dbReference>
<evidence type="ECO:0000256" key="4">
    <source>
        <dbReference type="ARBA" id="ARBA00022475"/>
    </source>
</evidence>
<evidence type="ECO:0000256" key="7">
    <source>
        <dbReference type="ARBA" id="ARBA00023065"/>
    </source>
</evidence>
<dbReference type="Pfam" id="PF00999">
    <property type="entry name" value="Na_H_Exchanger"/>
    <property type="match status" value="2"/>
</dbReference>
<keyword evidence="12" id="KW-1185">Reference proteome</keyword>
<dbReference type="Gene3D" id="1.20.1530.20">
    <property type="match status" value="1"/>
</dbReference>
<dbReference type="RefSeq" id="WP_139983052.1">
    <property type="nucleotide sequence ID" value="NZ_CP041046.1"/>
</dbReference>
<feature type="transmembrane region" description="Helical" evidence="9">
    <location>
        <begin position="32"/>
        <end position="54"/>
    </location>
</feature>
<feature type="transmembrane region" description="Helical" evidence="9">
    <location>
        <begin position="234"/>
        <end position="264"/>
    </location>
</feature>
<comment type="subcellular location">
    <subcellularLocation>
        <location evidence="1">Cell membrane</location>
        <topology evidence="1">Multi-pass membrane protein</topology>
    </subcellularLocation>
</comment>
<dbReference type="GO" id="GO:0015297">
    <property type="term" value="F:antiporter activity"/>
    <property type="evidence" value="ECO:0007669"/>
    <property type="project" value="UniProtKB-KW"/>
</dbReference>
<dbReference type="GO" id="GO:0005886">
    <property type="term" value="C:plasma membrane"/>
    <property type="evidence" value="ECO:0007669"/>
    <property type="project" value="UniProtKB-SubCell"/>
</dbReference>
<keyword evidence="7" id="KW-0406">Ion transport</keyword>
<feature type="domain" description="Cation/H+ exchanger transmembrane" evidence="10">
    <location>
        <begin position="16"/>
        <end position="270"/>
    </location>
</feature>
<proteinExistence type="predicted"/>
<dbReference type="InterPro" id="IPR006153">
    <property type="entry name" value="Cation/H_exchanger_TM"/>
</dbReference>
<feature type="transmembrane region" description="Helical" evidence="9">
    <location>
        <begin position="170"/>
        <end position="189"/>
    </location>
</feature>
<dbReference type="PANTHER" id="PTHR32507:SF8">
    <property type="entry name" value="CNH1P"/>
    <property type="match status" value="1"/>
</dbReference>
<evidence type="ECO:0000313" key="12">
    <source>
        <dbReference type="Proteomes" id="UP000316093"/>
    </source>
</evidence>
<keyword evidence="8 9" id="KW-0472">Membrane</keyword>
<dbReference type="PANTHER" id="PTHR32507">
    <property type="entry name" value="NA(+)/H(+) ANTIPORTER 1"/>
    <property type="match status" value="1"/>
</dbReference>
<dbReference type="EMBL" id="CP041046">
    <property type="protein sequence ID" value="QDE39884.1"/>
    <property type="molecule type" value="Genomic_DNA"/>
</dbReference>
<keyword evidence="2" id="KW-0813">Transport</keyword>
<feature type="domain" description="Cation/H+ exchanger transmembrane" evidence="10">
    <location>
        <begin position="335"/>
        <end position="436"/>
    </location>
</feature>
<dbReference type="AlphaFoldDB" id="A0A4Y5Z456"/>
<keyword evidence="4" id="KW-1003">Cell membrane</keyword>
<accession>A0A4Y5Z456</accession>
<evidence type="ECO:0000256" key="2">
    <source>
        <dbReference type="ARBA" id="ARBA00022448"/>
    </source>
</evidence>
<sequence length="453" mass="47553">MPTLGWLLFAAALLLLTSFLSGWIHRGPVTTFAIYLLAGVGVGPGVLALTRLPLTADHVLWLRVASEAAMVVSLFITGLKLRLRFRDGGWRMAVRLALTAMVLTVLGVMLLGIHGLGWPLPWALALAAMVCPTDPVLASLVSVDDARDDDALRVAISGEAGMNDATGLPILMLALAMASPGETLANVWANWLTVDVLWNLAGGVGIGVLGGWGLGHLGTHLRHATRDVAPSDFLALGIMIGVYALAEAVHASGFLAAFAAGVGLRRVELHVSRYTQEDGERDPVDQAPAETRVNPNERAGAAIEHPGQTVGWVVSDALSFGETVERLIAAALVLAVGVAAVPALSWTGVLVAMALMLVIRPLAVWVATIGSPVPWQRRVLIGWFGIRGLGSLNYLAFAVGHGLTGDLRAPLEGIVITVVTLSILLHGGSVTPLMRWRSRALSARARGSVGKPG</sequence>
<gene>
    <name evidence="11" type="ORF">FIV34_12010</name>
</gene>
<keyword evidence="3" id="KW-0050">Antiport</keyword>
<protein>
    <submittedName>
        <fullName evidence="11">Sodium:proton antiporter</fullName>
    </submittedName>
</protein>
<dbReference type="Proteomes" id="UP000316093">
    <property type="component" value="Chromosome"/>
</dbReference>
<keyword evidence="5 9" id="KW-0812">Transmembrane</keyword>
<dbReference type="KEGG" id="lpy:FIV34_12010"/>
<evidence type="ECO:0000256" key="5">
    <source>
        <dbReference type="ARBA" id="ARBA00022692"/>
    </source>
</evidence>
<evidence type="ECO:0000256" key="1">
    <source>
        <dbReference type="ARBA" id="ARBA00004651"/>
    </source>
</evidence>
<name>A0A4Y5Z456_9GAMM</name>
<feature type="transmembrane region" description="Helical" evidence="9">
    <location>
        <begin position="60"/>
        <end position="81"/>
    </location>
</feature>
<reference evidence="11 12" key="1">
    <citation type="submission" date="2019-06" db="EMBL/GenBank/DDBJ databases">
        <title>A complete genome sequence for Luteibacter pinisoli MAH-14.</title>
        <authorList>
            <person name="Baltrus D.A."/>
        </authorList>
    </citation>
    <scope>NUCLEOTIDE SEQUENCE [LARGE SCALE GENOMIC DNA]</scope>
    <source>
        <strain evidence="11 12">MAH-14</strain>
    </source>
</reference>
<evidence type="ECO:0000256" key="9">
    <source>
        <dbReference type="SAM" id="Phobius"/>
    </source>
</evidence>
<evidence type="ECO:0000256" key="3">
    <source>
        <dbReference type="ARBA" id="ARBA00022449"/>
    </source>
</evidence>
<dbReference type="OrthoDB" id="9810860at2"/>
<evidence type="ECO:0000256" key="6">
    <source>
        <dbReference type="ARBA" id="ARBA00022989"/>
    </source>
</evidence>
<organism evidence="11 12">
    <name type="scientific">Luteibacter pinisoli</name>
    <dbReference type="NCBI Taxonomy" id="2589080"/>
    <lineage>
        <taxon>Bacteria</taxon>
        <taxon>Pseudomonadati</taxon>
        <taxon>Pseudomonadota</taxon>
        <taxon>Gammaproteobacteria</taxon>
        <taxon>Lysobacterales</taxon>
        <taxon>Rhodanobacteraceae</taxon>
        <taxon>Luteibacter</taxon>
    </lineage>
</organism>
<feature type="transmembrane region" description="Helical" evidence="9">
    <location>
        <begin position="6"/>
        <end position="25"/>
    </location>
</feature>
<dbReference type="GO" id="GO:1902600">
    <property type="term" value="P:proton transmembrane transport"/>
    <property type="evidence" value="ECO:0007669"/>
    <property type="project" value="InterPro"/>
</dbReference>
<keyword evidence="6 9" id="KW-1133">Transmembrane helix</keyword>